<name>A0A1I6BEK0_HYMAR</name>
<dbReference type="STRING" id="1227077.SAMN04515668_4436"/>
<dbReference type="RefSeq" id="WP_092678389.1">
    <property type="nucleotide sequence ID" value="NZ_FOXS01000008.1"/>
</dbReference>
<reference evidence="2" key="1">
    <citation type="submission" date="2016-10" db="EMBL/GenBank/DDBJ databases">
        <authorList>
            <person name="Varghese N."/>
            <person name="Submissions S."/>
        </authorList>
    </citation>
    <scope>NUCLEOTIDE SEQUENCE [LARGE SCALE GENOMIC DNA]</scope>
    <source>
        <strain evidence="2">OR362-8,ATCC BAA-1266,JCM 13504</strain>
    </source>
</reference>
<keyword evidence="2" id="KW-1185">Reference proteome</keyword>
<dbReference type="OrthoDB" id="878517at2"/>
<evidence type="ECO:0000313" key="1">
    <source>
        <dbReference type="EMBL" id="SFQ79395.1"/>
    </source>
</evidence>
<proteinExistence type="predicted"/>
<gene>
    <name evidence="1" type="ORF">SAMN04515668_4436</name>
</gene>
<dbReference type="AlphaFoldDB" id="A0A1I6BEK0"/>
<organism evidence="1 2">
    <name type="scientific">Hymenobacter arizonensis</name>
    <name type="common">Siccationidurans arizonensis</name>
    <dbReference type="NCBI Taxonomy" id="1227077"/>
    <lineage>
        <taxon>Bacteria</taxon>
        <taxon>Pseudomonadati</taxon>
        <taxon>Bacteroidota</taxon>
        <taxon>Cytophagia</taxon>
        <taxon>Cytophagales</taxon>
        <taxon>Hymenobacteraceae</taxon>
        <taxon>Hymenobacter</taxon>
    </lineage>
</organism>
<dbReference type="Proteomes" id="UP000199029">
    <property type="component" value="Unassembled WGS sequence"/>
</dbReference>
<dbReference type="EMBL" id="FOXS01000008">
    <property type="protein sequence ID" value="SFQ79395.1"/>
    <property type="molecule type" value="Genomic_DNA"/>
</dbReference>
<protein>
    <submittedName>
        <fullName evidence="1">Uncharacterized protein</fullName>
    </submittedName>
</protein>
<accession>A0A1I6BEK0</accession>
<evidence type="ECO:0000313" key="2">
    <source>
        <dbReference type="Proteomes" id="UP000199029"/>
    </source>
</evidence>
<sequence>MLTDWLTHPRQATIIQAQTTYVRVAVAPTNAPFRLDFRAKKEARLKPGAHGAITHHTTHPLLLDHNEPAVQLFLTSRPHDPQALGAAIVHCVDAFSQGWRDVPHYLCRWHRFQAVARVQQTLQEGSGVLLYHAPASLAKAVIGVCQQHGVATKHFGDPDGVLARPDPPSSVVLIGSNYVIAEHFLVRAL</sequence>